<dbReference type="GeneID" id="109712686"/>
<feature type="region of interest" description="Disordered" evidence="1">
    <location>
        <begin position="220"/>
        <end position="240"/>
    </location>
</feature>
<proteinExistence type="predicted"/>
<dbReference type="PANTHER" id="PTHR35477:SF1">
    <property type="entry name" value="OS06G0728500 PROTEIN"/>
    <property type="match status" value="1"/>
</dbReference>
<organism evidence="2 3">
    <name type="scientific">Ananas comosus</name>
    <name type="common">Pineapple</name>
    <name type="synonym">Ananas ananas</name>
    <dbReference type="NCBI Taxonomy" id="4615"/>
    <lineage>
        <taxon>Eukaryota</taxon>
        <taxon>Viridiplantae</taxon>
        <taxon>Streptophyta</taxon>
        <taxon>Embryophyta</taxon>
        <taxon>Tracheophyta</taxon>
        <taxon>Spermatophyta</taxon>
        <taxon>Magnoliopsida</taxon>
        <taxon>Liliopsida</taxon>
        <taxon>Poales</taxon>
        <taxon>Bromeliaceae</taxon>
        <taxon>Bromelioideae</taxon>
        <taxon>Ananas</taxon>
    </lineage>
</organism>
<dbReference type="RefSeq" id="XP_020092004.1">
    <property type="nucleotide sequence ID" value="XM_020236415.1"/>
</dbReference>
<dbReference type="AlphaFoldDB" id="A0A6P5F7Q7"/>
<sequence length="280" mass="30760">MESFDLNTSLPPRKRLLAGLKSGNLAHDFPFPIPLSSTDLGARLRDVINSTTASPEEIIEVANSVALAAADVAANARAVAIEKAAIAAKARASAKSALEILDKMARRERKGRQTKAKLKKKHVPVKLFYKTKRSVASRESLENDEEIARRLHSAMNSSPRISKNKQKRNFWSSENEGISGERNKKPAISCGGVIQSSNGSKVDKSEGRIVMYNQARVFGTGEDSSYSTGKDKLNPTVGAQNEKVKRKRCLLTQFNGVDTGKPKEKLDFSERSKYTDELKV</sequence>
<reference evidence="2" key="1">
    <citation type="journal article" date="2015" name="Nat. Genet.">
        <title>The pineapple genome and the evolution of CAM photosynthesis.</title>
        <authorList>
            <person name="Ming R."/>
            <person name="VanBuren R."/>
            <person name="Wai C.M."/>
            <person name="Tang H."/>
            <person name="Schatz M.C."/>
            <person name="Bowers J.E."/>
            <person name="Lyons E."/>
            <person name="Wang M.L."/>
            <person name="Chen J."/>
            <person name="Biggers E."/>
            <person name="Zhang J."/>
            <person name="Huang L."/>
            <person name="Zhang L."/>
            <person name="Miao W."/>
            <person name="Zhang J."/>
            <person name="Ye Z."/>
            <person name="Miao C."/>
            <person name="Lin Z."/>
            <person name="Wang H."/>
            <person name="Zhou H."/>
            <person name="Yim W.C."/>
            <person name="Priest H.D."/>
            <person name="Zheng C."/>
            <person name="Woodhouse M."/>
            <person name="Edger P.P."/>
            <person name="Guyot R."/>
            <person name="Guo H.B."/>
            <person name="Guo H."/>
            <person name="Zheng G."/>
            <person name="Singh R."/>
            <person name="Sharma A."/>
            <person name="Min X."/>
            <person name="Zheng Y."/>
            <person name="Lee H."/>
            <person name="Gurtowski J."/>
            <person name="Sedlazeck F.J."/>
            <person name="Harkess A."/>
            <person name="McKain M.R."/>
            <person name="Liao Z."/>
            <person name="Fang J."/>
            <person name="Liu J."/>
            <person name="Zhang X."/>
            <person name="Zhang Q."/>
            <person name="Hu W."/>
            <person name="Qin Y."/>
            <person name="Wang K."/>
            <person name="Chen L.Y."/>
            <person name="Shirley N."/>
            <person name="Lin Y.R."/>
            <person name="Liu L.Y."/>
            <person name="Hernandez A.G."/>
            <person name="Wright C.L."/>
            <person name="Bulone V."/>
            <person name="Tuskan G.A."/>
            <person name="Heath K."/>
            <person name="Zee F."/>
            <person name="Moore P.H."/>
            <person name="Sunkar R."/>
            <person name="Leebens-Mack J.H."/>
            <person name="Mockler T."/>
            <person name="Bennetzen J.L."/>
            <person name="Freeling M."/>
            <person name="Sankoff D."/>
            <person name="Paterson A.H."/>
            <person name="Zhu X."/>
            <person name="Yang X."/>
            <person name="Smith J.A."/>
            <person name="Cushman J.C."/>
            <person name="Paull R.E."/>
            <person name="Yu Q."/>
        </authorList>
    </citation>
    <scope>NUCLEOTIDE SEQUENCE [LARGE SCALE GENOMIC DNA]</scope>
    <source>
        <strain evidence="2">cv. F153</strain>
    </source>
</reference>
<dbReference type="Gramene" id="Aco018370.1.mrna1">
    <property type="protein sequence ID" value="Aco018370.1.mrna1.cds1"/>
    <property type="gene ID" value="Aco018370.1.path1"/>
</dbReference>
<accession>A0A6P5F7Q7</accession>
<dbReference type="PANTHER" id="PTHR35477">
    <property type="entry name" value="OS06G0728500 PROTEIN"/>
    <property type="match status" value="1"/>
</dbReference>
<reference evidence="3" key="2">
    <citation type="submission" date="2025-08" db="UniProtKB">
        <authorList>
            <consortium name="RefSeq"/>
        </authorList>
    </citation>
    <scope>IDENTIFICATION</scope>
    <source>
        <tissue evidence="3">Leaf</tissue>
    </source>
</reference>
<dbReference type="Proteomes" id="UP000515123">
    <property type="component" value="Linkage group 7"/>
</dbReference>
<evidence type="ECO:0000313" key="2">
    <source>
        <dbReference type="Proteomes" id="UP000515123"/>
    </source>
</evidence>
<keyword evidence="2" id="KW-1185">Reference proteome</keyword>
<gene>
    <name evidence="3" type="primary">LOC109712686</name>
</gene>
<dbReference type="OrthoDB" id="1910495at2759"/>
<evidence type="ECO:0000313" key="3">
    <source>
        <dbReference type="RefSeq" id="XP_020092004.1"/>
    </source>
</evidence>
<feature type="region of interest" description="Disordered" evidence="1">
    <location>
        <begin position="155"/>
        <end position="201"/>
    </location>
</feature>
<evidence type="ECO:0000256" key="1">
    <source>
        <dbReference type="SAM" id="MobiDB-lite"/>
    </source>
</evidence>
<name>A0A6P5F7Q7_ANACO</name>
<protein>
    <submittedName>
        <fullName evidence="3">Uncharacterized protein LOC109712686</fullName>
    </submittedName>
</protein>